<evidence type="ECO:0000313" key="3">
    <source>
        <dbReference type="Proteomes" id="UP000077002"/>
    </source>
</evidence>
<dbReference type="SUPFAM" id="SSF54768">
    <property type="entry name" value="dsRNA-binding domain-like"/>
    <property type="match status" value="1"/>
</dbReference>
<dbReference type="Gene3D" id="3.30.160.20">
    <property type="match status" value="1"/>
</dbReference>
<dbReference type="EMBL" id="LVKK01000035">
    <property type="protein sequence ID" value="OAG40250.1"/>
    <property type="molecule type" value="Genomic_DNA"/>
</dbReference>
<comment type="caution">
    <text evidence="2">The sequence shown here is derived from an EMBL/GenBank/DDBJ whole genome shotgun (WGS) entry which is preliminary data.</text>
</comment>
<dbReference type="GeneID" id="34600699"/>
<feature type="compositionally biased region" description="Low complexity" evidence="1">
    <location>
        <begin position="146"/>
        <end position="157"/>
    </location>
</feature>
<dbReference type="RefSeq" id="XP_022512202.1">
    <property type="nucleotide sequence ID" value="XM_022655502.1"/>
</dbReference>
<dbReference type="Proteomes" id="UP000077002">
    <property type="component" value="Unassembled WGS sequence"/>
</dbReference>
<evidence type="ECO:0000256" key="1">
    <source>
        <dbReference type="SAM" id="MobiDB-lite"/>
    </source>
</evidence>
<keyword evidence="3" id="KW-1185">Reference proteome</keyword>
<reference evidence="2 3" key="1">
    <citation type="submission" date="2016-03" db="EMBL/GenBank/DDBJ databases">
        <title>Draft genome sequence of the Fonsecaea monophora CBS 269.37.</title>
        <authorList>
            <person name="Bombassaro A."/>
            <person name="Vinicius W.A."/>
            <person name="De Hoog S."/>
            <person name="Sun J."/>
            <person name="Souza E.M."/>
            <person name="Raittz R.T."/>
            <person name="Costa F."/>
            <person name="Leao A.C."/>
            <person name="Tadra-Sfeir M.Z."/>
            <person name="Baura V."/>
            <person name="Balsanelli E."/>
            <person name="Pedrosa F.O."/>
            <person name="Moreno L.F."/>
            <person name="Steffens M.B."/>
            <person name="Xi L."/>
            <person name="Bocca A.L."/>
            <person name="Felipe M.S."/>
            <person name="Teixeira M."/>
            <person name="Telles Filho F.Q."/>
            <person name="Azevedo C.M."/>
            <person name="Gomes R."/>
            <person name="Vicente V.A."/>
        </authorList>
    </citation>
    <scope>NUCLEOTIDE SEQUENCE [LARGE SCALE GENOMIC DNA]</scope>
    <source>
        <strain evidence="2 3">CBS 269.37</strain>
    </source>
</reference>
<accession>A0A177F9F1</accession>
<evidence type="ECO:0000313" key="2">
    <source>
        <dbReference type="EMBL" id="OAG40250.1"/>
    </source>
</evidence>
<feature type="compositionally biased region" description="Polar residues" evidence="1">
    <location>
        <begin position="164"/>
        <end position="174"/>
    </location>
</feature>
<sequence length="194" mass="21121">MFTLRTILVAQGSASLADVPKRTAGEGLQEFFTLTPSSSGLCQRRRWPEPAYQTSYSPSGYRCVVRVNNREYQTPTYHSSESSAKENAALIAFNICRNFSANDGMYPTGFAHGGVIQGNPVPVGSGRHSRRGGADTARMECRYGDSDSAGSRSGGSSPDWGESRLSSPMRTSPSRRVVYSSDAGQYSRRALPRY</sequence>
<dbReference type="OrthoDB" id="5274873at2759"/>
<protein>
    <recommendedName>
        <fullName evidence="4">DRBM domain-containing protein</fullName>
    </recommendedName>
</protein>
<name>A0A177F9F1_9EURO</name>
<evidence type="ECO:0008006" key="4">
    <source>
        <dbReference type="Google" id="ProtNLM"/>
    </source>
</evidence>
<organism evidence="2 3">
    <name type="scientific">Fonsecaea monophora</name>
    <dbReference type="NCBI Taxonomy" id="254056"/>
    <lineage>
        <taxon>Eukaryota</taxon>
        <taxon>Fungi</taxon>
        <taxon>Dikarya</taxon>
        <taxon>Ascomycota</taxon>
        <taxon>Pezizomycotina</taxon>
        <taxon>Eurotiomycetes</taxon>
        <taxon>Chaetothyriomycetidae</taxon>
        <taxon>Chaetothyriales</taxon>
        <taxon>Herpotrichiellaceae</taxon>
        <taxon>Fonsecaea</taxon>
    </lineage>
</organism>
<feature type="region of interest" description="Disordered" evidence="1">
    <location>
        <begin position="121"/>
        <end position="194"/>
    </location>
</feature>
<gene>
    <name evidence="2" type="ORF">AYO21_05533</name>
</gene>
<dbReference type="AlphaFoldDB" id="A0A177F9F1"/>
<proteinExistence type="predicted"/>